<evidence type="ECO:0000313" key="4">
    <source>
        <dbReference type="RefSeq" id="XP_055879123.1"/>
    </source>
</evidence>
<protein>
    <submittedName>
        <fullName evidence="4">Uncharacterized protein LOC106055915</fullName>
    </submittedName>
</protein>
<sequence length="351" mass="39764">MASKKSAPKGKRSPSGKKGKKEEIEDPIITFLKKTTEDLREENATLKASLSTYQEKLQVITQQIIDVNFDNYKAPQDIALVDIPLADILTIITNLTITPGNKLHSYELQIEELETRVTQLNSELAKLIKLKLKLENGLKDMDRMYTVEDLKVQAKRLWYDCCTTHLFVSPSEGKNDYYNMNGTLSQGRNFSEASTRTQSAVSHQSIDLSSVPDEVVIPPIYLNVLKPKSRSINLMPRGIQKENLIPPEKKLPGETHIFDMHEGLRSIIIRNLSKRKGNGNDWRLMAARVGLPEDLVQHWLAMRAPNAMALVMKVWGDSAGATVRMLHRHLSSPQMREVILAKMLSDFYDVE</sequence>
<dbReference type="InterPro" id="IPR011029">
    <property type="entry name" value="DEATH-like_dom_sf"/>
</dbReference>
<dbReference type="SUPFAM" id="SSF47986">
    <property type="entry name" value="DEATH domain"/>
    <property type="match status" value="1"/>
</dbReference>
<keyword evidence="1" id="KW-0175">Coiled coil</keyword>
<dbReference type="Gene3D" id="1.10.533.10">
    <property type="entry name" value="Death Domain, Fas"/>
    <property type="match status" value="1"/>
</dbReference>
<name>A0A9W2ZW51_BIOGL</name>
<evidence type="ECO:0000313" key="3">
    <source>
        <dbReference type="Proteomes" id="UP001165740"/>
    </source>
</evidence>
<proteinExistence type="predicted"/>
<evidence type="ECO:0000256" key="2">
    <source>
        <dbReference type="SAM" id="MobiDB-lite"/>
    </source>
</evidence>
<feature type="coiled-coil region" evidence="1">
    <location>
        <begin position="103"/>
        <end position="130"/>
    </location>
</feature>
<dbReference type="GeneID" id="106055915"/>
<evidence type="ECO:0000256" key="1">
    <source>
        <dbReference type="SAM" id="Coils"/>
    </source>
</evidence>
<dbReference type="OrthoDB" id="6285815at2759"/>
<reference evidence="4" key="1">
    <citation type="submission" date="2025-08" db="UniProtKB">
        <authorList>
            <consortium name="RefSeq"/>
        </authorList>
    </citation>
    <scope>IDENTIFICATION</scope>
</reference>
<dbReference type="OMA" id="HEMERMS"/>
<feature type="region of interest" description="Disordered" evidence="2">
    <location>
        <begin position="1"/>
        <end position="24"/>
    </location>
</feature>
<gene>
    <name evidence="4" type="primary">LOC106055915</name>
</gene>
<keyword evidence="3" id="KW-1185">Reference proteome</keyword>
<dbReference type="Proteomes" id="UP001165740">
    <property type="component" value="Chromosome 3"/>
</dbReference>
<dbReference type="AlphaFoldDB" id="A0A9W2ZW51"/>
<accession>A0A9W2ZW51</accession>
<organism evidence="3 4">
    <name type="scientific">Biomphalaria glabrata</name>
    <name type="common">Bloodfluke planorb</name>
    <name type="synonym">Freshwater snail</name>
    <dbReference type="NCBI Taxonomy" id="6526"/>
    <lineage>
        <taxon>Eukaryota</taxon>
        <taxon>Metazoa</taxon>
        <taxon>Spiralia</taxon>
        <taxon>Lophotrochozoa</taxon>
        <taxon>Mollusca</taxon>
        <taxon>Gastropoda</taxon>
        <taxon>Heterobranchia</taxon>
        <taxon>Euthyneura</taxon>
        <taxon>Panpulmonata</taxon>
        <taxon>Hygrophila</taxon>
        <taxon>Lymnaeoidea</taxon>
        <taxon>Planorbidae</taxon>
        <taxon>Biomphalaria</taxon>
    </lineage>
</organism>
<feature type="compositionally biased region" description="Basic residues" evidence="2">
    <location>
        <begin position="1"/>
        <end position="19"/>
    </location>
</feature>
<dbReference type="RefSeq" id="XP_055879123.1">
    <property type="nucleotide sequence ID" value="XM_056023148.1"/>
</dbReference>